<dbReference type="AlphaFoldDB" id="A0A4Y7PN35"/>
<dbReference type="VEuPathDB" id="FungiDB:BD410DRAFT_888958"/>
<evidence type="ECO:0000313" key="2">
    <source>
        <dbReference type="EMBL" id="TDL16401.1"/>
    </source>
</evidence>
<feature type="region of interest" description="Disordered" evidence="1">
    <location>
        <begin position="37"/>
        <end position="81"/>
    </location>
</feature>
<sequence length="432" mass="47564">MTLVRGDANAGRASPLSLRLPAQPTAFLKDSKITSALSTSSKIQQYDPKEPEQRTQANAQASPATSPALPDPNLREGSSCSISESANRINDSIVAQVKAFIDGKPLMVADSWLPVIEFSNVNSFTFSVLEDALNLTRIRYSYNTEQQSLAIQCPSAIHDKAARAFGDVFEAAMTKEAEERQSTIFNWESSNTAAFFHSNLVDTFIPDFAVFLDSETPFLVLEVSWSQSLTQVKEKLARLLKIPSLCGAIIVNIEEQPAFRNPQKKFKKISTAAWKDAEQSAPSAGPISVDGLRWVGDTTCTVYVQYKHTNVFSEVSGSLIPRGKDLSKLNSAISALWGKVVESASKTAVSTSDAEMNWESFERIYSKALRMTAYERYLKWRAIQSRLDMDGDLSGDYEAGMVRGREQVDDGEPPRTRSRTTLSGAEDADANK</sequence>
<evidence type="ECO:0000313" key="3">
    <source>
        <dbReference type="Proteomes" id="UP000294933"/>
    </source>
</evidence>
<accession>A0A4Y7PN35</accession>
<feature type="compositionally biased region" description="Polar residues" evidence="1">
    <location>
        <begin position="54"/>
        <end position="65"/>
    </location>
</feature>
<proteinExistence type="predicted"/>
<evidence type="ECO:0000256" key="1">
    <source>
        <dbReference type="SAM" id="MobiDB-lite"/>
    </source>
</evidence>
<name>A0A4Y7PN35_9AGAM</name>
<keyword evidence="3" id="KW-1185">Reference proteome</keyword>
<dbReference type="EMBL" id="ML170244">
    <property type="protein sequence ID" value="TDL16401.1"/>
    <property type="molecule type" value="Genomic_DNA"/>
</dbReference>
<feature type="region of interest" description="Disordered" evidence="1">
    <location>
        <begin position="398"/>
        <end position="432"/>
    </location>
</feature>
<feature type="compositionally biased region" description="Basic and acidic residues" evidence="1">
    <location>
        <begin position="403"/>
        <end position="415"/>
    </location>
</feature>
<organism evidence="2 3">
    <name type="scientific">Rickenella mellea</name>
    <dbReference type="NCBI Taxonomy" id="50990"/>
    <lineage>
        <taxon>Eukaryota</taxon>
        <taxon>Fungi</taxon>
        <taxon>Dikarya</taxon>
        <taxon>Basidiomycota</taxon>
        <taxon>Agaricomycotina</taxon>
        <taxon>Agaricomycetes</taxon>
        <taxon>Hymenochaetales</taxon>
        <taxon>Rickenellaceae</taxon>
        <taxon>Rickenella</taxon>
    </lineage>
</organism>
<dbReference type="OrthoDB" id="3325657at2759"/>
<protein>
    <submittedName>
        <fullName evidence="2">Uncharacterized protein</fullName>
    </submittedName>
</protein>
<gene>
    <name evidence="2" type="ORF">BD410DRAFT_888958</name>
</gene>
<reference evidence="2 3" key="1">
    <citation type="submission" date="2018-06" db="EMBL/GenBank/DDBJ databases">
        <title>A transcriptomic atlas of mushroom development highlights an independent origin of complex multicellularity.</title>
        <authorList>
            <consortium name="DOE Joint Genome Institute"/>
            <person name="Krizsan K."/>
            <person name="Almasi E."/>
            <person name="Merenyi Z."/>
            <person name="Sahu N."/>
            <person name="Viragh M."/>
            <person name="Koszo T."/>
            <person name="Mondo S."/>
            <person name="Kiss B."/>
            <person name="Balint B."/>
            <person name="Kues U."/>
            <person name="Barry K."/>
            <person name="Hegedus J.C."/>
            <person name="Henrissat B."/>
            <person name="Johnson J."/>
            <person name="Lipzen A."/>
            <person name="Ohm R."/>
            <person name="Nagy I."/>
            <person name="Pangilinan J."/>
            <person name="Yan J."/>
            <person name="Xiong Y."/>
            <person name="Grigoriev I.V."/>
            <person name="Hibbett D.S."/>
            <person name="Nagy L.G."/>
        </authorList>
    </citation>
    <scope>NUCLEOTIDE SEQUENCE [LARGE SCALE GENOMIC DNA]</scope>
    <source>
        <strain evidence="2 3">SZMC22713</strain>
    </source>
</reference>
<dbReference type="Proteomes" id="UP000294933">
    <property type="component" value="Unassembled WGS sequence"/>
</dbReference>